<evidence type="ECO:0000313" key="2">
    <source>
        <dbReference type="EMBL" id="KGJ71608.1"/>
    </source>
</evidence>
<dbReference type="EMBL" id="JPXF01000181">
    <property type="protein sequence ID" value="KGJ71608.1"/>
    <property type="molecule type" value="Genomic_DNA"/>
</dbReference>
<keyword evidence="3" id="KW-1185">Reference proteome</keyword>
<feature type="non-terminal residue" evidence="2">
    <location>
        <position position="1"/>
    </location>
</feature>
<evidence type="ECO:0008006" key="4">
    <source>
        <dbReference type="Google" id="ProtNLM"/>
    </source>
</evidence>
<feature type="transmembrane region" description="Helical" evidence="1">
    <location>
        <begin position="7"/>
        <end position="28"/>
    </location>
</feature>
<accession>A0A099J2F0</accession>
<keyword evidence="1" id="KW-0472">Membrane</keyword>
<organism evidence="2 3">
    <name type="scientific">Cryobacterium roopkundense</name>
    <dbReference type="NCBI Taxonomy" id="1001240"/>
    <lineage>
        <taxon>Bacteria</taxon>
        <taxon>Bacillati</taxon>
        <taxon>Actinomycetota</taxon>
        <taxon>Actinomycetes</taxon>
        <taxon>Micrococcales</taxon>
        <taxon>Microbacteriaceae</taxon>
        <taxon>Cryobacterium</taxon>
    </lineage>
</organism>
<evidence type="ECO:0000256" key="1">
    <source>
        <dbReference type="SAM" id="Phobius"/>
    </source>
</evidence>
<keyword evidence="1" id="KW-0812">Transmembrane</keyword>
<name>A0A099J2F0_9MICO</name>
<feature type="transmembrane region" description="Helical" evidence="1">
    <location>
        <begin position="34"/>
        <end position="53"/>
    </location>
</feature>
<sequence>LTGGYGSAIGAALGALIYGMTLQGIVFAQWDNNWLKAFLGGMLLLAVLVNLYVRRQAGERS</sequence>
<evidence type="ECO:0000313" key="3">
    <source>
        <dbReference type="Proteomes" id="UP000029864"/>
    </source>
</evidence>
<dbReference type="AlphaFoldDB" id="A0A099J2F0"/>
<comment type="caution">
    <text evidence="2">The sequence shown here is derived from an EMBL/GenBank/DDBJ whole genome shotgun (WGS) entry which is preliminary data.</text>
</comment>
<keyword evidence="1" id="KW-1133">Transmembrane helix</keyword>
<protein>
    <recommendedName>
        <fullName evidence="4">ABC transporter permease</fullName>
    </recommendedName>
</protein>
<reference evidence="2 3" key="1">
    <citation type="submission" date="2014-08" db="EMBL/GenBank/DDBJ databases">
        <authorList>
            <person name="Sisinthy S."/>
        </authorList>
    </citation>
    <scope>NUCLEOTIDE SEQUENCE [LARGE SCALE GENOMIC DNA]</scope>
    <source>
        <strain evidence="2 3">RuG17</strain>
    </source>
</reference>
<gene>
    <name evidence="2" type="ORF">GY21_21030</name>
</gene>
<dbReference type="Proteomes" id="UP000029864">
    <property type="component" value="Unassembled WGS sequence"/>
</dbReference>
<dbReference type="eggNOG" id="COG1172">
    <property type="taxonomic scope" value="Bacteria"/>
</dbReference>
<proteinExistence type="predicted"/>